<dbReference type="Pfam" id="PF04879">
    <property type="entry name" value="Molybdop_Fe4S4"/>
    <property type="match status" value="1"/>
</dbReference>
<dbReference type="Pfam" id="PF13510">
    <property type="entry name" value="Fer2_4"/>
    <property type="match status" value="1"/>
</dbReference>
<dbReference type="PROSITE" id="PS51669">
    <property type="entry name" value="4FE4S_MOW_BIS_MGD"/>
    <property type="match status" value="1"/>
</dbReference>
<evidence type="ECO:0000256" key="3">
    <source>
        <dbReference type="ARBA" id="ARBA00005404"/>
    </source>
</evidence>
<comment type="subcellular location">
    <subcellularLocation>
        <location evidence="2">Membrane</location>
    </subcellularLocation>
</comment>
<dbReference type="InterPro" id="IPR036010">
    <property type="entry name" value="2Fe-2S_ferredoxin-like_sf"/>
</dbReference>
<dbReference type="GO" id="GO:0051537">
    <property type="term" value="F:2 iron, 2 sulfur cluster binding"/>
    <property type="evidence" value="ECO:0007669"/>
    <property type="project" value="UniProtKB-KW"/>
</dbReference>
<comment type="cofactor">
    <cofactor evidence="1">
        <name>[4Fe-4S] cluster</name>
        <dbReference type="ChEBI" id="CHEBI:49883"/>
    </cofactor>
</comment>
<dbReference type="EMBL" id="QNZM01000004">
    <property type="protein sequence ID" value="RTZ83042.1"/>
    <property type="molecule type" value="Genomic_DNA"/>
</dbReference>
<dbReference type="GO" id="GO:0008137">
    <property type="term" value="F:NADH dehydrogenase (ubiquinone) activity"/>
    <property type="evidence" value="ECO:0007669"/>
    <property type="project" value="InterPro"/>
</dbReference>
<dbReference type="GO" id="GO:0046872">
    <property type="term" value="F:metal ion binding"/>
    <property type="evidence" value="ECO:0007669"/>
    <property type="project" value="UniProtKB-KW"/>
</dbReference>
<dbReference type="InterPro" id="IPR006963">
    <property type="entry name" value="Mopterin_OxRdtase_4Fe-4S_dom"/>
</dbReference>
<dbReference type="CDD" id="cd00368">
    <property type="entry name" value="Molybdopterin-Binding"/>
    <property type="match status" value="1"/>
</dbReference>
<name>A0A432GGU5_9DELT</name>
<organism evidence="16 17">
    <name type="scientific">SAR324 cluster bacterium</name>
    <dbReference type="NCBI Taxonomy" id="2024889"/>
    <lineage>
        <taxon>Bacteria</taxon>
        <taxon>Deltaproteobacteria</taxon>
        <taxon>SAR324 cluster</taxon>
    </lineage>
</organism>
<accession>A0A432GGU5</accession>
<dbReference type="Gene3D" id="3.10.20.740">
    <property type="match status" value="1"/>
</dbReference>
<evidence type="ECO:0000256" key="2">
    <source>
        <dbReference type="ARBA" id="ARBA00004370"/>
    </source>
</evidence>
<comment type="cofactor">
    <cofactor evidence="12">
        <name>[2Fe-2S] cluster</name>
        <dbReference type="ChEBI" id="CHEBI:190135"/>
    </cofactor>
</comment>
<dbReference type="PROSITE" id="PS00642">
    <property type="entry name" value="COMPLEX1_75K_2"/>
    <property type="match status" value="1"/>
</dbReference>
<dbReference type="AlphaFoldDB" id="A0A432GGU5"/>
<evidence type="ECO:0000256" key="11">
    <source>
        <dbReference type="ARBA" id="ARBA00023136"/>
    </source>
</evidence>
<keyword evidence="4" id="KW-0004">4Fe-4S</keyword>
<keyword evidence="7" id="KW-1278">Translocase</keyword>
<keyword evidence="9" id="KW-0411">Iron-sulfur</keyword>
<dbReference type="InterPro" id="IPR006656">
    <property type="entry name" value="Mopterin_OxRdtase"/>
</dbReference>
<evidence type="ECO:0000313" key="17">
    <source>
        <dbReference type="Proteomes" id="UP000286732"/>
    </source>
</evidence>
<comment type="caution">
    <text evidence="16">The sequence shown here is derived from an EMBL/GenBank/DDBJ whole genome shotgun (WGS) entry which is preliminary data.</text>
</comment>
<keyword evidence="8" id="KW-0408">Iron</keyword>
<evidence type="ECO:0000256" key="12">
    <source>
        <dbReference type="ARBA" id="ARBA00034078"/>
    </source>
</evidence>
<proteinExistence type="inferred from homology"/>
<comment type="similarity">
    <text evidence="3">Belongs to the complex I 75 kDa subunit family.</text>
</comment>
<dbReference type="SUPFAM" id="SSF53706">
    <property type="entry name" value="Formate dehydrogenase/DMSO reductase, domains 1-3"/>
    <property type="match status" value="1"/>
</dbReference>
<keyword evidence="10" id="KW-0520">NAD</keyword>
<dbReference type="GO" id="GO:0051539">
    <property type="term" value="F:4 iron, 4 sulfur cluster binding"/>
    <property type="evidence" value="ECO:0007669"/>
    <property type="project" value="UniProtKB-KW"/>
</dbReference>
<dbReference type="SUPFAM" id="SSF54292">
    <property type="entry name" value="2Fe-2S ferredoxin-like"/>
    <property type="match status" value="1"/>
</dbReference>
<dbReference type="PROSITE" id="PS00641">
    <property type="entry name" value="COMPLEX1_75K_1"/>
    <property type="match status" value="1"/>
</dbReference>
<dbReference type="SUPFAM" id="SSF54862">
    <property type="entry name" value="4Fe-4S ferredoxins"/>
    <property type="match status" value="1"/>
</dbReference>
<dbReference type="SMART" id="SM00929">
    <property type="entry name" value="NADH-G_4Fe-4S_3"/>
    <property type="match status" value="1"/>
</dbReference>
<protein>
    <recommendedName>
        <fullName evidence="18">NADH-quinone oxidoreductase subunit G</fullName>
    </recommendedName>
</protein>
<dbReference type="GO" id="GO:0016020">
    <property type="term" value="C:membrane"/>
    <property type="evidence" value="ECO:0007669"/>
    <property type="project" value="UniProtKB-SubCell"/>
</dbReference>
<reference evidence="16 17" key="1">
    <citation type="submission" date="2018-06" db="EMBL/GenBank/DDBJ databases">
        <title>Combined omics and stable isotope probing to characterize newly discovered Mariana Back-Arc vent microbial communities.</title>
        <authorList>
            <person name="Trembath-Reichert E."/>
            <person name="Huber J.A."/>
        </authorList>
    </citation>
    <scope>NUCLEOTIDE SEQUENCE [LARGE SCALE GENOMIC DNA]</scope>
    <source>
        <strain evidence="16">MAG 63_2</strain>
    </source>
</reference>
<keyword evidence="11" id="KW-0472">Membrane</keyword>
<dbReference type="GO" id="GO:0003954">
    <property type="term" value="F:NADH dehydrogenase activity"/>
    <property type="evidence" value="ECO:0007669"/>
    <property type="project" value="TreeGrafter"/>
</dbReference>
<dbReference type="GO" id="GO:0042773">
    <property type="term" value="P:ATP synthesis coupled electron transport"/>
    <property type="evidence" value="ECO:0007669"/>
    <property type="project" value="InterPro"/>
</dbReference>
<evidence type="ECO:0000256" key="9">
    <source>
        <dbReference type="ARBA" id="ARBA00023014"/>
    </source>
</evidence>
<keyword evidence="6" id="KW-0479">Metal-binding</keyword>
<evidence type="ECO:0000256" key="6">
    <source>
        <dbReference type="ARBA" id="ARBA00022723"/>
    </source>
</evidence>
<dbReference type="PANTHER" id="PTHR43105:SF13">
    <property type="entry name" value="NADH-UBIQUINONE OXIDOREDUCTASE 75 KDA SUBUNIT, MITOCHONDRIAL"/>
    <property type="match status" value="1"/>
</dbReference>
<feature type="domain" description="4Fe-4S Mo/W bis-MGD-type" evidence="14">
    <location>
        <begin position="221"/>
        <end position="277"/>
    </location>
</feature>
<dbReference type="PROSITE" id="PS51839">
    <property type="entry name" value="4FE4S_HC3"/>
    <property type="match status" value="1"/>
</dbReference>
<dbReference type="InterPro" id="IPR001041">
    <property type="entry name" value="2Fe-2S_ferredoxin-type"/>
</dbReference>
<evidence type="ECO:0000256" key="10">
    <source>
        <dbReference type="ARBA" id="ARBA00023027"/>
    </source>
</evidence>
<dbReference type="InterPro" id="IPR054351">
    <property type="entry name" value="NADH_UbQ_OxRdtase_ferredoxin"/>
</dbReference>
<evidence type="ECO:0000313" key="16">
    <source>
        <dbReference type="EMBL" id="RTZ83042.1"/>
    </source>
</evidence>
<dbReference type="CDD" id="cd00207">
    <property type="entry name" value="fer2"/>
    <property type="match status" value="1"/>
</dbReference>
<dbReference type="InterPro" id="IPR000283">
    <property type="entry name" value="NADH_UbQ_OxRdtase_75kDa_su_CS"/>
</dbReference>
<dbReference type="Pfam" id="PF10588">
    <property type="entry name" value="NADH-G_4Fe-4S_3"/>
    <property type="match status" value="1"/>
</dbReference>
<dbReference type="FunFam" id="3.10.20.740:FF:000004">
    <property type="entry name" value="NADH-quinone oxidoreductase"/>
    <property type="match status" value="1"/>
</dbReference>
<feature type="domain" description="4Fe-4S His(Cys)3-ligated-type" evidence="15">
    <location>
        <begin position="84"/>
        <end position="123"/>
    </location>
</feature>
<evidence type="ECO:0000256" key="4">
    <source>
        <dbReference type="ARBA" id="ARBA00022485"/>
    </source>
</evidence>
<evidence type="ECO:0000259" key="14">
    <source>
        <dbReference type="PROSITE" id="PS51669"/>
    </source>
</evidence>
<dbReference type="InterPro" id="IPR050123">
    <property type="entry name" value="Prok_molybdopt-oxidoreductase"/>
</dbReference>
<dbReference type="Pfam" id="PF22117">
    <property type="entry name" value="Fer4_Nqo3"/>
    <property type="match status" value="1"/>
</dbReference>
<feature type="domain" description="2Fe-2S ferredoxin-type" evidence="13">
    <location>
        <begin position="1"/>
        <end position="84"/>
    </location>
</feature>
<gene>
    <name evidence="16" type="ORF">DSY98_00100</name>
</gene>
<keyword evidence="5" id="KW-0001">2Fe-2S</keyword>
<evidence type="ECO:0000259" key="15">
    <source>
        <dbReference type="PROSITE" id="PS51839"/>
    </source>
</evidence>
<evidence type="ECO:0000256" key="7">
    <source>
        <dbReference type="ARBA" id="ARBA00022967"/>
    </source>
</evidence>
<evidence type="ECO:0000256" key="8">
    <source>
        <dbReference type="ARBA" id="ARBA00023004"/>
    </source>
</evidence>
<dbReference type="Gene3D" id="2.20.25.90">
    <property type="entry name" value="ADC-like domains"/>
    <property type="match status" value="1"/>
</dbReference>
<dbReference type="InterPro" id="IPR019574">
    <property type="entry name" value="NADH_UbQ_OxRdtase_Gsu_4Fe4S-bd"/>
</dbReference>
<dbReference type="SMART" id="SM00926">
    <property type="entry name" value="Molybdop_Fe4S4"/>
    <property type="match status" value="1"/>
</dbReference>
<dbReference type="Pfam" id="PF00384">
    <property type="entry name" value="Molybdopterin"/>
    <property type="match status" value="1"/>
</dbReference>
<evidence type="ECO:0000256" key="5">
    <source>
        <dbReference type="ARBA" id="ARBA00022714"/>
    </source>
</evidence>
<dbReference type="Gene3D" id="3.40.50.740">
    <property type="match status" value="1"/>
</dbReference>
<evidence type="ECO:0008006" key="18">
    <source>
        <dbReference type="Google" id="ProtNLM"/>
    </source>
</evidence>
<dbReference type="Gene3D" id="3.30.70.20">
    <property type="match status" value="1"/>
</dbReference>
<sequence length="545" mass="61818">MPVFQIDGEPVEYEPGEKVLSAALRCGKIIPHYCYHPGMSIVATCRMCLVDVIDLGNGRPAPKLQTACSVDATAGMKIETFNQKVEEGRKLVNEFLLINHPLDCPICDQSGECTLQDYAFKYGSGKSEMDYSKRVNGWRDIGTFVALERNRCIQCSRCDRFTREITGTNEFGMFNRGHELAVDTYTDRPMTNKFQGNMADICPVGAITEKEFRFKRRVWKLKKNHSICTGCSTGCNVTIEHDRNEVFRLKPHENQNVNKWWLCDEGRLTYRKMNEKKSRINQPLGLIGENLEGISWEKAYGAIAERIRELKPLPQEVLALTDTHASNEELFLIQKLLKEGFSSENIFCPFPTWEQSESEFFINTLITTDKTPNRAGALALHIKGDQKNKKLKKVIEGELKVVFVLGNPFENELEFKEIIKRTQLVIHIGIFHNSWSEIADVVLPGQFYSEKEGTYTNKNQRVQSTEIAVKALRRTRPEWQIISELSQALGHKSSFESIPQVFNAMALEAKAFTGISFDKIGGLGIELTKNTKDPGKKVVPEMTAI</sequence>
<dbReference type="PANTHER" id="PTHR43105">
    <property type="entry name" value="RESPIRATORY NITRATE REDUCTASE"/>
    <property type="match status" value="1"/>
</dbReference>
<dbReference type="Proteomes" id="UP000286732">
    <property type="component" value="Unassembled WGS sequence"/>
</dbReference>
<dbReference type="GO" id="GO:0048038">
    <property type="term" value="F:quinone binding"/>
    <property type="evidence" value="ECO:0007669"/>
    <property type="project" value="UniProtKB-KW"/>
</dbReference>
<dbReference type="PROSITE" id="PS51085">
    <property type="entry name" value="2FE2S_FER_2"/>
    <property type="match status" value="1"/>
</dbReference>
<evidence type="ECO:0000259" key="13">
    <source>
        <dbReference type="PROSITE" id="PS51085"/>
    </source>
</evidence>
<dbReference type="FunFam" id="3.30.70.20:FF:000002">
    <property type="entry name" value="NADH-ubiquinone oxidoreductase 75 kDa subunit"/>
    <property type="match status" value="1"/>
</dbReference>
<evidence type="ECO:0000256" key="1">
    <source>
        <dbReference type="ARBA" id="ARBA00001966"/>
    </source>
</evidence>